<evidence type="ECO:0000313" key="1">
    <source>
        <dbReference type="EMBL" id="JAH92438.1"/>
    </source>
</evidence>
<dbReference type="AlphaFoldDB" id="A0A0E9WSJ4"/>
<name>A0A0E9WSJ4_ANGAN</name>
<protein>
    <submittedName>
        <fullName evidence="1">Uncharacterized protein</fullName>
    </submittedName>
</protein>
<reference evidence="1" key="2">
    <citation type="journal article" date="2015" name="Fish Shellfish Immunol.">
        <title>Early steps in the European eel (Anguilla anguilla)-Vibrio vulnificus interaction in the gills: Role of the RtxA13 toxin.</title>
        <authorList>
            <person name="Callol A."/>
            <person name="Pajuelo D."/>
            <person name="Ebbesson L."/>
            <person name="Teles M."/>
            <person name="MacKenzie S."/>
            <person name="Amaro C."/>
        </authorList>
    </citation>
    <scope>NUCLEOTIDE SEQUENCE</scope>
</reference>
<accession>A0A0E9WSJ4</accession>
<sequence>MMVETKPKTNKKLFHNRLYYMFSTIAHFRPVISSTRITYRNRPGSNTYMFRTQIILRAPLILPGVTEPANMTRRWGVLHFSFFF</sequence>
<organism evidence="1">
    <name type="scientific">Anguilla anguilla</name>
    <name type="common">European freshwater eel</name>
    <name type="synonym">Muraena anguilla</name>
    <dbReference type="NCBI Taxonomy" id="7936"/>
    <lineage>
        <taxon>Eukaryota</taxon>
        <taxon>Metazoa</taxon>
        <taxon>Chordata</taxon>
        <taxon>Craniata</taxon>
        <taxon>Vertebrata</taxon>
        <taxon>Euteleostomi</taxon>
        <taxon>Actinopterygii</taxon>
        <taxon>Neopterygii</taxon>
        <taxon>Teleostei</taxon>
        <taxon>Anguilliformes</taxon>
        <taxon>Anguillidae</taxon>
        <taxon>Anguilla</taxon>
    </lineage>
</organism>
<dbReference type="EMBL" id="GBXM01016139">
    <property type="protein sequence ID" value="JAH92438.1"/>
    <property type="molecule type" value="Transcribed_RNA"/>
</dbReference>
<proteinExistence type="predicted"/>
<reference evidence="1" key="1">
    <citation type="submission" date="2014-11" db="EMBL/GenBank/DDBJ databases">
        <authorList>
            <person name="Amaro Gonzalez C."/>
        </authorList>
    </citation>
    <scope>NUCLEOTIDE SEQUENCE</scope>
</reference>